<organism evidence="4">
    <name type="scientific">marine metagenome</name>
    <dbReference type="NCBI Taxonomy" id="408172"/>
    <lineage>
        <taxon>unclassified sequences</taxon>
        <taxon>metagenomes</taxon>
        <taxon>ecological metagenomes</taxon>
    </lineage>
</organism>
<dbReference type="Gene3D" id="3.90.870.20">
    <property type="entry name" value="Carbamoyltransferase, C-terminal domain"/>
    <property type="match status" value="1"/>
</dbReference>
<evidence type="ECO:0000256" key="1">
    <source>
        <dbReference type="ARBA" id="ARBA00006129"/>
    </source>
</evidence>
<dbReference type="InterPro" id="IPR051338">
    <property type="entry name" value="NodU/CmcH_Carbamoyltrnsfr"/>
</dbReference>
<dbReference type="AlphaFoldDB" id="A0A381UMK7"/>
<reference evidence="4" key="1">
    <citation type="submission" date="2018-05" db="EMBL/GenBank/DDBJ databases">
        <authorList>
            <person name="Lanie J.A."/>
            <person name="Ng W.-L."/>
            <person name="Kazmierczak K.M."/>
            <person name="Andrzejewski T.M."/>
            <person name="Davidsen T.M."/>
            <person name="Wayne K.J."/>
            <person name="Tettelin H."/>
            <person name="Glass J.I."/>
            <person name="Rusch D."/>
            <person name="Podicherti R."/>
            <person name="Tsui H.-C.T."/>
            <person name="Winkler M.E."/>
        </authorList>
    </citation>
    <scope>NUCLEOTIDE SEQUENCE</scope>
</reference>
<gene>
    <name evidence="4" type="ORF">METZ01_LOCUS81431</name>
</gene>
<name>A0A381UMK7_9ZZZZ</name>
<evidence type="ECO:0000259" key="2">
    <source>
        <dbReference type="Pfam" id="PF02543"/>
    </source>
</evidence>
<dbReference type="GO" id="GO:0003824">
    <property type="term" value="F:catalytic activity"/>
    <property type="evidence" value="ECO:0007669"/>
    <property type="project" value="InterPro"/>
</dbReference>
<evidence type="ECO:0008006" key="5">
    <source>
        <dbReference type="Google" id="ProtNLM"/>
    </source>
</evidence>
<dbReference type="EMBL" id="UINC01006609">
    <property type="protein sequence ID" value="SVA28577.1"/>
    <property type="molecule type" value="Genomic_DNA"/>
</dbReference>
<dbReference type="Gene3D" id="3.30.420.40">
    <property type="match status" value="3"/>
</dbReference>
<protein>
    <recommendedName>
        <fullName evidence="5">Carbamoyltransferase domain-containing protein</fullName>
    </recommendedName>
</protein>
<dbReference type="PANTHER" id="PTHR34847">
    <property type="entry name" value="NODULATION PROTEIN U"/>
    <property type="match status" value="1"/>
</dbReference>
<comment type="similarity">
    <text evidence="1">Belongs to the NodU/CmcH family.</text>
</comment>
<dbReference type="PANTHER" id="PTHR34847:SF1">
    <property type="entry name" value="NODULATION PROTEIN U"/>
    <property type="match status" value="1"/>
</dbReference>
<evidence type="ECO:0000259" key="3">
    <source>
        <dbReference type="Pfam" id="PF16861"/>
    </source>
</evidence>
<dbReference type="Pfam" id="PF16861">
    <property type="entry name" value="Carbam_trans_C"/>
    <property type="match status" value="1"/>
</dbReference>
<dbReference type="CDD" id="cd24033">
    <property type="entry name" value="ASKHA_NBD_NodU_CmcH-like_N"/>
    <property type="match status" value="1"/>
</dbReference>
<dbReference type="InterPro" id="IPR003696">
    <property type="entry name" value="Carbtransf_dom"/>
</dbReference>
<feature type="domain" description="Carbamoyltransferase" evidence="2">
    <location>
        <begin position="85"/>
        <end position="271"/>
    </location>
</feature>
<dbReference type="InterPro" id="IPR031730">
    <property type="entry name" value="Carbam_trans_C"/>
</dbReference>
<accession>A0A381UMK7</accession>
<feature type="domain" description="Carbamoyltransferase C-terminal" evidence="3">
    <location>
        <begin position="301"/>
        <end position="456"/>
    </location>
</feature>
<dbReference type="Pfam" id="PF02543">
    <property type="entry name" value="Carbam_trans_N"/>
    <property type="match status" value="1"/>
</dbReference>
<proteinExistence type="inferred from homology"/>
<dbReference type="InterPro" id="IPR038152">
    <property type="entry name" value="Carbam_trans_C_sf"/>
</dbReference>
<evidence type="ECO:0000313" key="4">
    <source>
        <dbReference type="EMBL" id="SVA28577.1"/>
    </source>
</evidence>
<sequence>MICWGVTQGSHDGALSVFKNDELLFATDAERFSRKKNDPIIPPNLIEYVEKKYGIPEKVYYYENPIFKSFRRTYAKQSPILVLPKFKYKLTYTSHHLSHAAYGYYTSPFDECTVLVIDAIGEWDTLTTWQAKGGKLKRKGLHWKYPKSLGLFYSAMTQAAGWKPNEEEYIMMGAAPLGNITPGGYRKIRKLWDDNFNFHRGVKLNGLGKLQISACAQSVYEGILWDIVKNIQGNLVFVGGCALNVKANSQLEHCNVFIPPNPGDAGSAIGCVLSRTKKKIDPSPYTGYELRGEYPTKEIVKTLKNSKIVGVAKGRAEFGPRALGNRSLLADPSVVDIKDRVNRIKGREEFRPFAPMILKEDVNEYFQGNVFSTYMNSTYNAKSRTKVHFPGIVHADGTSRLQIVENEPHRTLLKEWKAETGCPMILNTSLNLKGEPIVNDEYDVKKFEQNTGLKVL</sequence>